<keyword evidence="2" id="KW-0560">Oxidoreductase</keyword>
<name>A0A975GXL8_9CAUL</name>
<organism evidence="5 6">
    <name type="scientific">Brevundimonas goettingensis</name>
    <dbReference type="NCBI Taxonomy" id="2774190"/>
    <lineage>
        <taxon>Bacteria</taxon>
        <taxon>Pseudomonadati</taxon>
        <taxon>Pseudomonadota</taxon>
        <taxon>Alphaproteobacteria</taxon>
        <taxon>Caulobacterales</taxon>
        <taxon>Caulobacteraceae</taxon>
        <taxon>Brevundimonas</taxon>
    </lineage>
</organism>
<dbReference type="GO" id="GO:0016491">
    <property type="term" value="F:oxidoreductase activity"/>
    <property type="evidence" value="ECO:0007669"/>
    <property type="project" value="UniProtKB-KW"/>
</dbReference>
<dbReference type="SMART" id="SM00822">
    <property type="entry name" value="PKS_KR"/>
    <property type="match status" value="1"/>
</dbReference>
<dbReference type="PRINTS" id="PR00081">
    <property type="entry name" value="GDHRDH"/>
</dbReference>
<dbReference type="InterPro" id="IPR002347">
    <property type="entry name" value="SDR_fam"/>
</dbReference>
<evidence type="ECO:0000259" key="4">
    <source>
        <dbReference type="SMART" id="SM00822"/>
    </source>
</evidence>
<evidence type="ECO:0000313" key="6">
    <source>
        <dbReference type="Proteomes" id="UP000663918"/>
    </source>
</evidence>
<dbReference type="Pfam" id="PF00106">
    <property type="entry name" value="adh_short"/>
    <property type="match status" value="1"/>
</dbReference>
<evidence type="ECO:0000256" key="2">
    <source>
        <dbReference type="ARBA" id="ARBA00023002"/>
    </source>
</evidence>
<dbReference type="InterPro" id="IPR036291">
    <property type="entry name" value="NAD(P)-bd_dom_sf"/>
</dbReference>
<proteinExistence type="inferred from homology"/>
<dbReference type="RefSeq" id="WP_207932287.1">
    <property type="nucleotide sequence ID" value="NZ_CP062222.1"/>
</dbReference>
<dbReference type="Gene3D" id="3.40.50.720">
    <property type="entry name" value="NAD(P)-binding Rossmann-like Domain"/>
    <property type="match status" value="1"/>
</dbReference>
<evidence type="ECO:0000256" key="1">
    <source>
        <dbReference type="ARBA" id="ARBA00006484"/>
    </source>
</evidence>
<reference evidence="5" key="1">
    <citation type="submission" date="2020-09" db="EMBL/GenBank/DDBJ databases">
        <title>Brevundimonas sp. LVF2 isolated from a puddle in Goettingen, Germany.</title>
        <authorList>
            <person name="Friedrich I."/>
            <person name="Klassen A."/>
            <person name="Hannes N."/>
            <person name="Schneider D."/>
            <person name="Hertel R."/>
            <person name="Daniel R."/>
        </authorList>
    </citation>
    <scope>NUCLEOTIDE SEQUENCE</scope>
    <source>
        <strain evidence="5">LVF2</strain>
    </source>
</reference>
<dbReference type="Proteomes" id="UP000663918">
    <property type="component" value="Chromosome"/>
</dbReference>
<evidence type="ECO:0000313" key="5">
    <source>
        <dbReference type="EMBL" id="QTC93009.1"/>
    </source>
</evidence>
<dbReference type="AlphaFoldDB" id="A0A975GXL8"/>
<keyword evidence="6" id="KW-1185">Reference proteome</keyword>
<dbReference type="PROSITE" id="PS00061">
    <property type="entry name" value="ADH_SHORT"/>
    <property type="match status" value="1"/>
</dbReference>
<gene>
    <name evidence="5" type="ORF">IFJ75_09290</name>
</gene>
<evidence type="ECO:0000256" key="3">
    <source>
        <dbReference type="RuleBase" id="RU000363"/>
    </source>
</evidence>
<dbReference type="InterPro" id="IPR020904">
    <property type="entry name" value="Sc_DH/Rdtase_CS"/>
</dbReference>
<feature type="domain" description="Ketoreductase" evidence="4">
    <location>
        <begin position="6"/>
        <end position="187"/>
    </location>
</feature>
<dbReference type="CDD" id="cd05374">
    <property type="entry name" value="17beta-HSD-like_SDR_c"/>
    <property type="match status" value="1"/>
</dbReference>
<accession>A0A975GXL8</accession>
<dbReference type="NCBIfam" id="NF004824">
    <property type="entry name" value="PRK06180.1"/>
    <property type="match status" value="1"/>
</dbReference>
<sequence length="293" mass="30783">MTTAPKTWFITGAARGLGAAIARAVLDAGDNVVVAGRNRDALIKVVGPDSDRVLSVALDVADLTQAQPAVDAALARFGRIDVLVNNAGYGHLGLFEETTAADAQAQYDTNVFGLMSVTRAVLPSMRANRSGRIFNLSSIGGIAGGESGALYCASKFAVEGFSESLAQEVARFGIQVTIVEPGFFRTDFLEPTSVKHGTVPIADYAEAAEALKTFYDGRSRNQAGDPAKLGQALVTLADAPQQPVRWAAGTDGFNIVQAKIASLQAELDAWKALTLSTDGDFDFRPENATGAWA</sequence>
<dbReference type="PRINTS" id="PR00080">
    <property type="entry name" value="SDRFAMILY"/>
</dbReference>
<dbReference type="EMBL" id="CP062222">
    <property type="protein sequence ID" value="QTC93009.1"/>
    <property type="molecule type" value="Genomic_DNA"/>
</dbReference>
<dbReference type="PANTHER" id="PTHR43976">
    <property type="entry name" value="SHORT CHAIN DEHYDROGENASE"/>
    <property type="match status" value="1"/>
</dbReference>
<dbReference type="SUPFAM" id="SSF51735">
    <property type="entry name" value="NAD(P)-binding Rossmann-fold domains"/>
    <property type="match status" value="1"/>
</dbReference>
<dbReference type="KEGG" id="bgoe:IFJ75_09290"/>
<protein>
    <submittedName>
        <fullName evidence="5">SDR family NAD(P)-dependent oxidoreductase</fullName>
    </submittedName>
</protein>
<comment type="similarity">
    <text evidence="1 3">Belongs to the short-chain dehydrogenases/reductases (SDR) family.</text>
</comment>
<dbReference type="PANTHER" id="PTHR43976:SF16">
    <property type="entry name" value="SHORT-CHAIN DEHYDROGENASE_REDUCTASE FAMILY PROTEIN"/>
    <property type="match status" value="1"/>
</dbReference>
<dbReference type="InterPro" id="IPR057326">
    <property type="entry name" value="KR_dom"/>
</dbReference>
<dbReference type="InterPro" id="IPR051911">
    <property type="entry name" value="SDR_oxidoreductase"/>
</dbReference>